<feature type="transmembrane region" description="Helical" evidence="6">
    <location>
        <begin position="208"/>
        <end position="231"/>
    </location>
</feature>
<evidence type="ECO:0000256" key="2">
    <source>
        <dbReference type="ARBA" id="ARBA00022692"/>
    </source>
</evidence>
<dbReference type="HOGENOM" id="CLU_079081_0_0_9"/>
<evidence type="ECO:0000256" key="5">
    <source>
        <dbReference type="SAM" id="MobiDB-lite"/>
    </source>
</evidence>
<evidence type="ECO:0000259" key="7">
    <source>
        <dbReference type="Pfam" id="PF04893"/>
    </source>
</evidence>
<evidence type="ECO:0000256" key="1">
    <source>
        <dbReference type="ARBA" id="ARBA00004141"/>
    </source>
</evidence>
<proteinExistence type="predicted"/>
<comment type="caution">
    <text evidence="8">The sequence shown here is derived from an EMBL/GenBank/DDBJ whole genome shotgun (WGS) entry which is preliminary data.</text>
</comment>
<feature type="compositionally biased region" description="Polar residues" evidence="5">
    <location>
        <begin position="1"/>
        <end position="11"/>
    </location>
</feature>
<keyword evidence="2 6" id="KW-0812">Transmembrane</keyword>
<dbReference type="GO" id="GO:0016020">
    <property type="term" value="C:membrane"/>
    <property type="evidence" value="ECO:0007669"/>
    <property type="project" value="UniProtKB-SubCell"/>
</dbReference>
<feature type="transmembrane region" description="Helical" evidence="6">
    <location>
        <begin position="243"/>
        <end position="260"/>
    </location>
</feature>
<keyword evidence="9" id="KW-1185">Reference proteome</keyword>
<evidence type="ECO:0000313" key="9">
    <source>
        <dbReference type="Proteomes" id="UP000005710"/>
    </source>
</evidence>
<gene>
    <name evidence="8" type="ORF">ThesuDRAFT_00512</name>
</gene>
<dbReference type="Proteomes" id="UP000005710">
    <property type="component" value="Unassembled WGS sequence"/>
</dbReference>
<feature type="region of interest" description="Disordered" evidence="5">
    <location>
        <begin position="1"/>
        <end position="90"/>
    </location>
</feature>
<dbReference type="InterPro" id="IPR006977">
    <property type="entry name" value="Yip1_dom"/>
</dbReference>
<accession>K6QDM0</accession>
<organism evidence="8 9">
    <name type="scientific">Thermaerobacter subterraneus DSM 13965</name>
    <dbReference type="NCBI Taxonomy" id="867903"/>
    <lineage>
        <taxon>Bacteria</taxon>
        <taxon>Bacillati</taxon>
        <taxon>Bacillota</taxon>
        <taxon>Clostridia</taxon>
        <taxon>Eubacteriales</taxon>
        <taxon>Clostridiales Family XVII. Incertae Sedis</taxon>
        <taxon>Thermaerobacter</taxon>
    </lineage>
</organism>
<dbReference type="STRING" id="867903.ThesuDRAFT_00512"/>
<dbReference type="RefSeq" id="WP_006902791.1">
    <property type="nucleotide sequence ID" value="NZ_JH976535.1"/>
</dbReference>
<feature type="domain" description="Yip1" evidence="7">
    <location>
        <begin position="100"/>
        <end position="287"/>
    </location>
</feature>
<name>K6QDM0_9FIRM</name>
<feature type="compositionally biased region" description="Gly residues" evidence="5">
    <location>
        <begin position="69"/>
        <end position="82"/>
    </location>
</feature>
<dbReference type="EMBL" id="AENY02000002">
    <property type="protein sequence ID" value="EKP94806.1"/>
    <property type="molecule type" value="Genomic_DNA"/>
</dbReference>
<evidence type="ECO:0000256" key="3">
    <source>
        <dbReference type="ARBA" id="ARBA00022989"/>
    </source>
</evidence>
<dbReference type="Pfam" id="PF04893">
    <property type="entry name" value="Yip1"/>
    <property type="match status" value="1"/>
</dbReference>
<feature type="transmembrane region" description="Helical" evidence="6">
    <location>
        <begin position="272"/>
        <end position="304"/>
    </location>
</feature>
<comment type="subcellular location">
    <subcellularLocation>
        <location evidence="1">Membrane</location>
        <topology evidence="1">Multi-pass membrane protein</topology>
    </subcellularLocation>
</comment>
<evidence type="ECO:0000256" key="6">
    <source>
        <dbReference type="SAM" id="Phobius"/>
    </source>
</evidence>
<feature type="transmembrane region" description="Helical" evidence="6">
    <location>
        <begin position="171"/>
        <end position="196"/>
    </location>
</feature>
<evidence type="ECO:0000256" key="4">
    <source>
        <dbReference type="ARBA" id="ARBA00023136"/>
    </source>
</evidence>
<dbReference type="AlphaFoldDB" id="K6QDM0"/>
<keyword evidence="4 6" id="KW-0472">Membrane</keyword>
<reference evidence="8" key="1">
    <citation type="submission" date="2010-10" db="EMBL/GenBank/DDBJ databases">
        <authorList>
            <consortium name="US DOE Joint Genome Institute (JGI-PGF)"/>
            <person name="Lucas S."/>
            <person name="Copeland A."/>
            <person name="Lapidus A."/>
            <person name="Bruce D."/>
            <person name="Goodwin L."/>
            <person name="Pitluck S."/>
            <person name="Kyrpides N."/>
            <person name="Mavromatis K."/>
            <person name="Detter J.C."/>
            <person name="Han C."/>
            <person name="Land M."/>
            <person name="Hauser L."/>
            <person name="Markowitz V."/>
            <person name="Cheng J.-F."/>
            <person name="Hugenholtz P."/>
            <person name="Woyke T."/>
            <person name="Wu D."/>
            <person name="Pukall R."/>
            <person name="Wahrenburg C."/>
            <person name="Brambilla E."/>
            <person name="Klenk H.-P."/>
            <person name="Eisen J.A."/>
        </authorList>
    </citation>
    <scope>NUCLEOTIDE SEQUENCE [LARGE SCALE GENOMIC DNA]</scope>
    <source>
        <strain evidence="8">DSM 13965</strain>
    </source>
</reference>
<protein>
    <submittedName>
        <fullName evidence="8">Yip1 domain-containing protein</fullName>
    </submittedName>
</protein>
<sequence length="305" mass="30487">MEEQPRNQGEQAETERGFQEEAGASPARQQPDGGGGPSRADQRPATEQQPAPSPAGSASGERAGRDGDGGASRAGVPGGPGGVAEPLGTGDRPGLVDWVFGVIFTPRATFARLAALDRPPLGMLLTVAILITAVSGLVQGTAAVRELALPVAPGESPLLPPDLARNPGVNLALGVLVAILGVVMMFVGAGFLHLVADLAGGRGSGVHLLAAMALASLPPNLIGIPLEALAARLGSAGSALRDVSALAMGIWSLILTYRALRATKHLSRGDALIVLFVPVLAFLGLAVLAVLVIAGAAVVAGAAAP</sequence>
<evidence type="ECO:0000313" key="8">
    <source>
        <dbReference type="EMBL" id="EKP94806.1"/>
    </source>
</evidence>
<feature type="transmembrane region" description="Helical" evidence="6">
    <location>
        <begin position="121"/>
        <end position="144"/>
    </location>
</feature>
<reference evidence="8" key="2">
    <citation type="submission" date="2012-10" db="EMBL/GenBank/DDBJ databases">
        <title>Improved high-quality draft of Thermaerobacter subterraneus C21, DSM 13965.</title>
        <authorList>
            <consortium name="DOE Joint Genome Institute"/>
            <person name="Eisen J."/>
            <person name="Huntemann M."/>
            <person name="Wei C.-L."/>
            <person name="Han J."/>
            <person name="Detter J.C."/>
            <person name="Han C."/>
            <person name="Tapia R."/>
            <person name="Chen A."/>
            <person name="Kyrpides N."/>
            <person name="Mavromatis K."/>
            <person name="Markowitz V."/>
            <person name="Szeto E."/>
            <person name="Ivanova N."/>
            <person name="Mikhailova N."/>
            <person name="Ovchinnikova G."/>
            <person name="Pagani I."/>
            <person name="Pati A."/>
            <person name="Goodwin L."/>
            <person name="Nordberg H.P."/>
            <person name="Cantor M.N."/>
            <person name="Hua S.X."/>
            <person name="Woyke T."/>
            <person name="Eisen J."/>
            <person name="Klenk H.-P."/>
        </authorList>
    </citation>
    <scope>NUCLEOTIDE SEQUENCE [LARGE SCALE GENOMIC DNA]</scope>
    <source>
        <strain evidence="8">DSM 13965</strain>
    </source>
</reference>
<keyword evidence="3 6" id="KW-1133">Transmembrane helix</keyword>